<evidence type="ECO:0000256" key="9">
    <source>
        <dbReference type="ARBA" id="ARBA00061532"/>
    </source>
</evidence>
<dbReference type="PANTHER" id="PTHR47019:SF1">
    <property type="entry name" value="LIPID II FLIPPASE MURJ"/>
    <property type="match status" value="1"/>
</dbReference>
<accession>A0A4V3NZN5</accession>
<evidence type="ECO:0008006" key="13">
    <source>
        <dbReference type="Google" id="ProtNLM"/>
    </source>
</evidence>
<dbReference type="InterPro" id="IPR051050">
    <property type="entry name" value="Lipid_II_flippase_MurJ/MviN"/>
</dbReference>
<feature type="transmembrane region" description="Helical" evidence="10">
    <location>
        <begin position="271"/>
        <end position="294"/>
    </location>
</feature>
<gene>
    <name evidence="11" type="ORF">E4633_08490</name>
</gene>
<feature type="transmembrane region" description="Helical" evidence="10">
    <location>
        <begin position="52"/>
        <end position="80"/>
    </location>
</feature>
<sequence length="526" mass="56647">MDDTNGQQRRGVRRLVHSSAGITLCTLLSTAIGFATQVILASHFGTTEQMDAYLVSLTIPAMVVAVFGGSLNYTFIPVFVEKLSSGEESAAWRIVNDMFSISLMVLLPITLLSPVMALDVIGMTAPGLANATKGEAASFFRVQTPVIVFSGLSALLGSTYYARKRFLYPAFAQVANSATILLVVSLFAKGFGIKAAAWGGLAGSALTFFMLVPVLRHIPRFRLSPFPLDQGTRRVIRLIMPLLCGALFYRGDDLIQRFIASSFTAGSISSLAYAFKLVTTCSSLVVSGISIVLLQHVSELASRKEEGEIGGTFGGTFRWLTFFMMLVISWAVVSGEDGIAVLFQRGKFDAASSHLTWQCLVLYAGVMYGGVIGAITTPVFYAYKDTMLVVKVGIAGALLQLAFSFFLSRIWSELGLPLAYSLSSLATISAFLAILNRKYVALPLREMGRSLLTSGLAAAVAVPLLRQAENAFLPPLAPLARLAITVPLTFLAYLTLAALLKNEEAMQVARVAAVMRQRKPARSLLK</sequence>
<evidence type="ECO:0000313" key="12">
    <source>
        <dbReference type="Proteomes" id="UP000306416"/>
    </source>
</evidence>
<dbReference type="PANTHER" id="PTHR47019">
    <property type="entry name" value="LIPID II FLIPPASE MURJ"/>
    <property type="match status" value="1"/>
</dbReference>
<evidence type="ECO:0000313" key="11">
    <source>
        <dbReference type="EMBL" id="TGU72342.1"/>
    </source>
</evidence>
<name>A0A4V3NZN5_9BACT</name>
<feature type="transmembrane region" description="Helical" evidence="10">
    <location>
        <begin position="20"/>
        <end position="40"/>
    </location>
</feature>
<protein>
    <recommendedName>
        <fullName evidence="13">Lipid II flippase MurJ</fullName>
    </recommendedName>
</protein>
<evidence type="ECO:0000256" key="3">
    <source>
        <dbReference type="ARBA" id="ARBA00022692"/>
    </source>
</evidence>
<keyword evidence="5" id="KW-0573">Peptidoglycan synthesis</keyword>
<comment type="function">
    <text evidence="8">Involved in peptidoglycan biosynthesis. Transports lipid-linked peptidoglycan precursors from the inner to the outer leaflet of the cytoplasmic membrane.</text>
</comment>
<dbReference type="GO" id="GO:0015648">
    <property type="term" value="F:lipid-linked peptidoglycan transporter activity"/>
    <property type="evidence" value="ECO:0007669"/>
    <property type="project" value="TreeGrafter"/>
</dbReference>
<feature type="transmembrane region" description="Helical" evidence="10">
    <location>
        <begin position="447"/>
        <end position="466"/>
    </location>
</feature>
<organism evidence="11 12">
    <name type="scientific">Geomonas terrae</name>
    <dbReference type="NCBI Taxonomy" id="2562681"/>
    <lineage>
        <taxon>Bacteria</taxon>
        <taxon>Pseudomonadati</taxon>
        <taxon>Thermodesulfobacteriota</taxon>
        <taxon>Desulfuromonadia</taxon>
        <taxon>Geobacterales</taxon>
        <taxon>Geobacteraceae</taxon>
        <taxon>Geomonas</taxon>
    </lineage>
</organism>
<dbReference type="GO" id="GO:0008360">
    <property type="term" value="P:regulation of cell shape"/>
    <property type="evidence" value="ECO:0007669"/>
    <property type="project" value="UniProtKB-KW"/>
</dbReference>
<dbReference type="EMBL" id="SRSC01000002">
    <property type="protein sequence ID" value="TGU72342.1"/>
    <property type="molecule type" value="Genomic_DNA"/>
</dbReference>
<comment type="subcellular location">
    <subcellularLocation>
        <location evidence="1">Cell membrane</location>
        <topology evidence="1">Multi-pass membrane protein</topology>
    </subcellularLocation>
</comment>
<evidence type="ECO:0000256" key="1">
    <source>
        <dbReference type="ARBA" id="ARBA00004651"/>
    </source>
</evidence>
<feature type="transmembrane region" description="Helical" evidence="10">
    <location>
        <begin position="355"/>
        <end position="381"/>
    </location>
</feature>
<keyword evidence="12" id="KW-1185">Reference proteome</keyword>
<feature type="transmembrane region" description="Helical" evidence="10">
    <location>
        <begin position="101"/>
        <end position="122"/>
    </location>
</feature>
<dbReference type="GO" id="GO:0005886">
    <property type="term" value="C:plasma membrane"/>
    <property type="evidence" value="ECO:0007669"/>
    <property type="project" value="UniProtKB-SubCell"/>
</dbReference>
<evidence type="ECO:0000256" key="2">
    <source>
        <dbReference type="ARBA" id="ARBA00022475"/>
    </source>
</evidence>
<dbReference type="Proteomes" id="UP000306416">
    <property type="component" value="Unassembled WGS sequence"/>
</dbReference>
<dbReference type="Pfam" id="PF03023">
    <property type="entry name" value="MurJ"/>
    <property type="match status" value="1"/>
</dbReference>
<evidence type="ECO:0000256" key="10">
    <source>
        <dbReference type="SAM" id="Phobius"/>
    </source>
</evidence>
<evidence type="ECO:0000256" key="4">
    <source>
        <dbReference type="ARBA" id="ARBA00022960"/>
    </source>
</evidence>
<proteinExistence type="inferred from homology"/>
<feature type="transmembrane region" description="Helical" evidence="10">
    <location>
        <begin position="142"/>
        <end position="162"/>
    </location>
</feature>
<dbReference type="RefSeq" id="WP_135869824.1">
    <property type="nucleotide sequence ID" value="NZ_SRSC01000002.1"/>
</dbReference>
<keyword evidence="7 10" id="KW-0472">Membrane</keyword>
<feature type="transmembrane region" description="Helical" evidence="10">
    <location>
        <begin position="417"/>
        <end position="435"/>
    </location>
</feature>
<keyword evidence="4" id="KW-0133">Cell shape</keyword>
<dbReference type="PRINTS" id="PR01806">
    <property type="entry name" value="VIRFACTRMVIN"/>
</dbReference>
<keyword evidence="6 10" id="KW-1133">Transmembrane helix</keyword>
<dbReference type="AlphaFoldDB" id="A0A4V3NZN5"/>
<dbReference type="InterPro" id="IPR004268">
    <property type="entry name" value="MurJ"/>
</dbReference>
<keyword evidence="3 10" id="KW-0812">Transmembrane</keyword>
<feature type="transmembrane region" description="Helical" evidence="10">
    <location>
        <begin position="235"/>
        <end position="251"/>
    </location>
</feature>
<feature type="transmembrane region" description="Helical" evidence="10">
    <location>
        <begin position="174"/>
        <end position="191"/>
    </location>
</feature>
<feature type="transmembrane region" description="Helical" evidence="10">
    <location>
        <begin position="315"/>
        <end position="335"/>
    </location>
</feature>
<evidence type="ECO:0000256" key="5">
    <source>
        <dbReference type="ARBA" id="ARBA00022984"/>
    </source>
</evidence>
<reference evidence="11 12" key="1">
    <citation type="submission" date="2019-04" db="EMBL/GenBank/DDBJ databases">
        <title>Geobacter oryzae sp. nov., ferric-reducing bacteria isolated from paddy soil.</title>
        <authorList>
            <person name="Xu Z."/>
            <person name="Masuda Y."/>
            <person name="Itoh H."/>
            <person name="Senoo K."/>
        </authorList>
    </citation>
    <scope>NUCLEOTIDE SEQUENCE [LARGE SCALE GENOMIC DNA]</scope>
    <source>
        <strain evidence="11 12">Red111</strain>
    </source>
</reference>
<feature type="transmembrane region" description="Helical" evidence="10">
    <location>
        <begin position="197"/>
        <end position="215"/>
    </location>
</feature>
<feature type="transmembrane region" description="Helical" evidence="10">
    <location>
        <begin position="478"/>
        <end position="500"/>
    </location>
</feature>
<keyword evidence="2" id="KW-1003">Cell membrane</keyword>
<comment type="caution">
    <text evidence="11">The sequence shown here is derived from an EMBL/GenBank/DDBJ whole genome shotgun (WGS) entry which is preliminary data.</text>
</comment>
<dbReference type="GO" id="GO:0009252">
    <property type="term" value="P:peptidoglycan biosynthetic process"/>
    <property type="evidence" value="ECO:0007669"/>
    <property type="project" value="UniProtKB-KW"/>
</dbReference>
<dbReference type="GO" id="GO:0034204">
    <property type="term" value="P:lipid translocation"/>
    <property type="evidence" value="ECO:0007669"/>
    <property type="project" value="TreeGrafter"/>
</dbReference>
<feature type="transmembrane region" description="Helical" evidence="10">
    <location>
        <begin position="388"/>
        <end position="411"/>
    </location>
</feature>
<evidence type="ECO:0000256" key="8">
    <source>
        <dbReference type="ARBA" id="ARBA00060041"/>
    </source>
</evidence>
<evidence type="ECO:0000256" key="6">
    <source>
        <dbReference type="ARBA" id="ARBA00022989"/>
    </source>
</evidence>
<evidence type="ECO:0000256" key="7">
    <source>
        <dbReference type="ARBA" id="ARBA00023136"/>
    </source>
</evidence>
<comment type="similarity">
    <text evidence="9">Belongs to the MurJ/MviN family.</text>
</comment>